<dbReference type="Gene3D" id="3.40.630.40">
    <property type="entry name" value="Zn-dependent exopeptidases"/>
    <property type="match status" value="1"/>
</dbReference>
<dbReference type="AlphaFoldDB" id="Q0C4E0"/>
<dbReference type="GO" id="GO:0009253">
    <property type="term" value="P:peptidoglycan catabolic process"/>
    <property type="evidence" value="ECO:0007669"/>
    <property type="project" value="InterPro"/>
</dbReference>
<dbReference type="InterPro" id="IPR050695">
    <property type="entry name" value="N-acetylmuramoyl_amidase_3"/>
</dbReference>
<proteinExistence type="predicted"/>
<sequence>MGTQRPSHTAELMLTRIVSVLLILCFGAVFGARADVSQIRVVGDGAPTRITIWTDAPEEAEAFVSETAGVRRIIFPLRSNGYSAEGLGSGGVTVWQLNPGRLEFELDRAMSVARVLRLPPTGSEMSYRIIVDLDTVSDARFSSVARRDQRRLAKAETDAARAAEKQATLLAGSAASSAGRKAPPRSSKGHVVVIDAGHGGKDPGAMAINGGKEKDVTLKAALALRDLLEADGRYVVKLVRDTDVYVDHEDRVTKARNWNAELFISLHADAAGSSAVSGASVYTISARGEGRIDREASKNNWVIPIEDGTPQRLTGILSDLVKRETKTRSAEFAELLLPELERAGPVLRNTHRSAGFYVLLAPDVPAVLLELGFLTNSEDAKRLQSERGRAAAALAIKQAIDTYFDRQDLRLASQ</sequence>
<organism evidence="5 6">
    <name type="scientific">Hyphomonas neptunium (strain ATCC 15444)</name>
    <dbReference type="NCBI Taxonomy" id="228405"/>
    <lineage>
        <taxon>Bacteria</taxon>
        <taxon>Pseudomonadati</taxon>
        <taxon>Pseudomonadota</taxon>
        <taxon>Alphaproteobacteria</taxon>
        <taxon>Hyphomonadales</taxon>
        <taxon>Hyphomonadaceae</taxon>
        <taxon>Hyphomonas</taxon>
    </lineage>
</organism>
<dbReference type="eggNOG" id="COG0860">
    <property type="taxonomic scope" value="Bacteria"/>
</dbReference>
<dbReference type="InterPro" id="IPR002508">
    <property type="entry name" value="MurNAc-LAA_cat"/>
</dbReference>
<dbReference type="SUPFAM" id="SSF53187">
    <property type="entry name" value="Zn-dependent exopeptidases"/>
    <property type="match status" value="1"/>
</dbReference>
<dbReference type="STRING" id="228405.HNE_0674"/>
<dbReference type="EC" id="3.5.1.28" evidence="2"/>
<dbReference type="CDD" id="cd02696">
    <property type="entry name" value="MurNAc-LAA"/>
    <property type="match status" value="1"/>
</dbReference>
<keyword evidence="3" id="KW-0378">Hydrolase</keyword>
<evidence type="ECO:0000313" key="6">
    <source>
        <dbReference type="Proteomes" id="UP000001959"/>
    </source>
</evidence>
<dbReference type="KEGG" id="hne:HNE_0674"/>
<dbReference type="Pfam" id="PF01520">
    <property type="entry name" value="Amidase_3"/>
    <property type="match status" value="1"/>
</dbReference>
<comment type="catalytic activity">
    <reaction evidence="1">
        <text>Hydrolyzes the link between N-acetylmuramoyl residues and L-amino acid residues in certain cell-wall glycopeptides.</text>
        <dbReference type="EC" id="3.5.1.28"/>
    </reaction>
</comment>
<evidence type="ECO:0000256" key="2">
    <source>
        <dbReference type="ARBA" id="ARBA00011901"/>
    </source>
</evidence>
<reference evidence="5 6" key="1">
    <citation type="journal article" date="2006" name="J. Bacteriol.">
        <title>Comparative genomic evidence for a close relationship between the dimorphic prosthecate bacteria Hyphomonas neptunium and Caulobacter crescentus.</title>
        <authorList>
            <person name="Badger J.H."/>
            <person name="Hoover T.R."/>
            <person name="Brun Y.V."/>
            <person name="Weiner R.M."/>
            <person name="Laub M.T."/>
            <person name="Alexandre G."/>
            <person name="Mrazek J."/>
            <person name="Ren Q."/>
            <person name="Paulsen I.T."/>
            <person name="Nelson K.E."/>
            <person name="Khouri H.M."/>
            <person name="Radune D."/>
            <person name="Sosa J."/>
            <person name="Dodson R.J."/>
            <person name="Sullivan S.A."/>
            <person name="Rosovitz M.J."/>
            <person name="Madupu R."/>
            <person name="Brinkac L.M."/>
            <person name="Durkin A.S."/>
            <person name="Daugherty S.C."/>
            <person name="Kothari S.P."/>
            <person name="Giglio M.G."/>
            <person name="Zhou L."/>
            <person name="Haft D.H."/>
            <person name="Selengut J.D."/>
            <person name="Davidsen T.M."/>
            <person name="Yang Q."/>
            <person name="Zafar N."/>
            <person name="Ward N.L."/>
        </authorList>
    </citation>
    <scope>NUCLEOTIDE SEQUENCE [LARGE SCALE GENOMIC DNA]</scope>
    <source>
        <strain evidence="5 6">ATCC 15444</strain>
    </source>
</reference>
<dbReference type="PANTHER" id="PTHR30404">
    <property type="entry name" value="N-ACETYLMURAMOYL-L-ALANINE AMIDASE"/>
    <property type="match status" value="1"/>
</dbReference>
<dbReference type="EMBL" id="CP000158">
    <property type="protein sequence ID" value="ABI78320.1"/>
    <property type="molecule type" value="Genomic_DNA"/>
</dbReference>
<accession>Q0C4E0</accession>
<keyword evidence="6" id="KW-1185">Reference proteome</keyword>
<dbReference type="PANTHER" id="PTHR30404:SF0">
    <property type="entry name" value="N-ACETYLMURAMOYL-L-ALANINE AMIDASE AMIC"/>
    <property type="match status" value="1"/>
</dbReference>
<evidence type="ECO:0000259" key="4">
    <source>
        <dbReference type="SMART" id="SM00646"/>
    </source>
</evidence>
<dbReference type="Proteomes" id="UP000001959">
    <property type="component" value="Chromosome"/>
</dbReference>
<dbReference type="GO" id="GO:0030288">
    <property type="term" value="C:outer membrane-bounded periplasmic space"/>
    <property type="evidence" value="ECO:0007669"/>
    <property type="project" value="TreeGrafter"/>
</dbReference>
<gene>
    <name evidence="5" type="ordered locus">HNE_0674</name>
</gene>
<dbReference type="GO" id="GO:0008745">
    <property type="term" value="F:N-acetylmuramoyl-L-alanine amidase activity"/>
    <property type="evidence" value="ECO:0007669"/>
    <property type="project" value="UniProtKB-EC"/>
</dbReference>
<evidence type="ECO:0000256" key="3">
    <source>
        <dbReference type="ARBA" id="ARBA00022801"/>
    </source>
</evidence>
<evidence type="ECO:0000313" key="5">
    <source>
        <dbReference type="EMBL" id="ABI78320.1"/>
    </source>
</evidence>
<dbReference type="HOGENOM" id="CLU_014322_2_1_5"/>
<feature type="domain" description="MurNAc-LAA" evidence="4">
    <location>
        <begin position="252"/>
        <end position="401"/>
    </location>
</feature>
<name>Q0C4E0_HYPNA</name>
<dbReference type="SMART" id="SM00646">
    <property type="entry name" value="Ami_3"/>
    <property type="match status" value="1"/>
</dbReference>
<evidence type="ECO:0000256" key="1">
    <source>
        <dbReference type="ARBA" id="ARBA00001561"/>
    </source>
</evidence>
<protein>
    <recommendedName>
        <fullName evidence="2">N-acetylmuramoyl-L-alanine amidase</fullName>
        <ecNumber evidence="2">3.5.1.28</ecNumber>
    </recommendedName>
</protein>